<dbReference type="Proteomes" id="UP001282474">
    <property type="component" value="Unassembled WGS sequence"/>
</dbReference>
<evidence type="ECO:0008006" key="5">
    <source>
        <dbReference type="Google" id="ProtNLM"/>
    </source>
</evidence>
<keyword evidence="4" id="KW-1185">Reference proteome</keyword>
<sequence length="416" mass="44906">MTNGKAFDGAAGSGGADGPKKPRATAVALAWIAAHVLGRTPARDRASRPAADEPARPEHPAQLPRPAEEMFRGHRTAWRERAVAHILYLEQQAAREGCRPVEDPVERCQREKTLEGIARQLREAREAVSARRRLFTGAAALERTWANVRATDVMLLRLCSEQDLVGRSADVLSHVEQHLRPNDPLRVKVAAAVGRVEAEERLPGDRELLVSALSASYEALDGEFSRVRSLSIILRIATFFVLLGAGGLAVWGWACPDSLNMCFLPEKSEYAACPSGEVDRDDEELAPSDYARRVDVLVVEAAGLAGAALTVIASLRRIQGTSSPYMLPLAAALLKFPTGALTAFVGVLLIRGAFIPGLSYLDSSPQIVAWAVIFGAAQHLVTRFVDARARETLSDVGRPPTDPPERRVPDGGKSLG</sequence>
<reference evidence="3 4" key="1">
    <citation type="journal article" date="2023" name="Microb. Genom.">
        <title>Mesoterricola silvestris gen. nov., sp. nov., Mesoterricola sediminis sp. nov., Geothrix oryzae sp. nov., Geothrix edaphica sp. nov., Geothrix rubra sp. nov., and Geothrix limicola sp. nov., six novel members of Acidobacteriota isolated from soils.</title>
        <authorList>
            <person name="Weisberg A.J."/>
            <person name="Pearce E."/>
            <person name="Kramer C.G."/>
            <person name="Chang J.H."/>
            <person name="Clarke C.R."/>
        </authorList>
    </citation>
    <scope>NUCLEOTIDE SEQUENCE [LARGE SCALE GENOMIC DNA]</scope>
    <source>
        <strain evidence="3 4">NE20-4-1</strain>
    </source>
</reference>
<evidence type="ECO:0000313" key="3">
    <source>
        <dbReference type="EMBL" id="MDX3039181.1"/>
    </source>
</evidence>
<feature type="region of interest" description="Disordered" evidence="1">
    <location>
        <begin position="40"/>
        <end position="67"/>
    </location>
</feature>
<dbReference type="RefSeq" id="WP_237270357.1">
    <property type="nucleotide sequence ID" value="NZ_JABXWF010000008.1"/>
</dbReference>
<feature type="compositionally biased region" description="Basic and acidic residues" evidence="1">
    <location>
        <begin position="41"/>
        <end position="59"/>
    </location>
</feature>
<keyword evidence="2" id="KW-0472">Membrane</keyword>
<feature type="region of interest" description="Disordered" evidence="1">
    <location>
        <begin position="394"/>
        <end position="416"/>
    </location>
</feature>
<feature type="transmembrane region" description="Helical" evidence="2">
    <location>
        <begin position="232"/>
        <end position="254"/>
    </location>
</feature>
<feature type="region of interest" description="Disordered" evidence="1">
    <location>
        <begin position="1"/>
        <end position="23"/>
    </location>
</feature>
<gene>
    <name evidence="3" type="ORF">PV383_18650</name>
</gene>
<dbReference type="EMBL" id="JARAWJ010000013">
    <property type="protein sequence ID" value="MDX3039181.1"/>
    <property type="molecule type" value="Genomic_DNA"/>
</dbReference>
<evidence type="ECO:0000256" key="2">
    <source>
        <dbReference type="SAM" id="Phobius"/>
    </source>
</evidence>
<accession>A0ABU4MP09</accession>
<evidence type="ECO:0000313" key="4">
    <source>
        <dbReference type="Proteomes" id="UP001282474"/>
    </source>
</evidence>
<feature type="compositionally biased region" description="Low complexity" evidence="1">
    <location>
        <begin position="1"/>
        <end position="10"/>
    </location>
</feature>
<protein>
    <recommendedName>
        <fullName evidence="5">Integral membrane protein</fullName>
    </recommendedName>
</protein>
<evidence type="ECO:0000256" key="1">
    <source>
        <dbReference type="SAM" id="MobiDB-lite"/>
    </source>
</evidence>
<feature type="transmembrane region" description="Helical" evidence="2">
    <location>
        <begin position="296"/>
        <end position="315"/>
    </location>
</feature>
<feature type="transmembrane region" description="Helical" evidence="2">
    <location>
        <begin position="367"/>
        <end position="385"/>
    </location>
</feature>
<keyword evidence="2" id="KW-0812">Transmembrane</keyword>
<organism evidence="3 4">
    <name type="scientific">Streptomyces caniscabiei</name>
    <dbReference type="NCBI Taxonomy" id="2746961"/>
    <lineage>
        <taxon>Bacteria</taxon>
        <taxon>Bacillati</taxon>
        <taxon>Actinomycetota</taxon>
        <taxon>Actinomycetes</taxon>
        <taxon>Kitasatosporales</taxon>
        <taxon>Streptomycetaceae</taxon>
        <taxon>Streptomyces</taxon>
    </lineage>
</organism>
<comment type="caution">
    <text evidence="3">The sequence shown here is derived from an EMBL/GenBank/DDBJ whole genome shotgun (WGS) entry which is preliminary data.</text>
</comment>
<feature type="transmembrane region" description="Helical" evidence="2">
    <location>
        <begin position="327"/>
        <end position="355"/>
    </location>
</feature>
<name>A0ABU4MP09_9ACTN</name>
<keyword evidence="2" id="KW-1133">Transmembrane helix</keyword>
<proteinExistence type="predicted"/>